<gene>
    <name evidence="1" type="ORF">GMARGA_LOCUS34993</name>
</gene>
<name>A0ABN7WTR8_GIGMA</name>
<proteinExistence type="predicted"/>
<evidence type="ECO:0000313" key="2">
    <source>
        <dbReference type="Proteomes" id="UP000789901"/>
    </source>
</evidence>
<protein>
    <submittedName>
        <fullName evidence="1">5152_t:CDS:1</fullName>
    </submittedName>
</protein>
<keyword evidence="2" id="KW-1185">Reference proteome</keyword>
<evidence type="ECO:0000313" key="1">
    <source>
        <dbReference type="EMBL" id="CAG8840612.1"/>
    </source>
</evidence>
<reference evidence="1 2" key="1">
    <citation type="submission" date="2021-06" db="EMBL/GenBank/DDBJ databases">
        <authorList>
            <person name="Kallberg Y."/>
            <person name="Tangrot J."/>
            <person name="Rosling A."/>
        </authorList>
    </citation>
    <scope>NUCLEOTIDE SEQUENCE [LARGE SCALE GENOMIC DNA]</scope>
    <source>
        <strain evidence="1 2">120-4 pot B 10/14</strain>
    </source>
</reference>
<dbReference type="Proteomes" id="UP000789901">
    <property type="component" value="Unassembled WGS sequence"/>
</dbReference>
<organism evidence="1 2">
    <name type="scientific">Gigaspora margarita</name>
    <dbReference type="NCBI Taxonomy" id="4874"/>
    <lineage>
        <taxon>Eukaryota</taxon>
        <taxon>Fungi</taxon>
        <taxon>Fungi incertae sedis</taxon>
        <taxon>Mucoromycota</taxon>
        <taxon>Glomeromycotina</taxon>
        <taxon>Glomeromycetes</taxon>
        <taxon>Diversisporales</taxon>
        <taxon>Gigasporaceae</taxon>
        <taxon>Gigaspora</taxon>
    </lineage>
</organism>
<dbReference type="EMBL" id="CAJVQB010063286">
    <property type="protein sequence ID" value="CAG8840612.1"/>
    <property type="molecule type" value="Genomic_DNA"/>
</dbReference>
<sequence length="131" mass="15681">MKEFDGDMLDIILEPQLVQGKKEYVQVTHDESHFYTNDRCWRIWTKEDEKTRKSCSYNYNNLLERISNVLTSVFLTKMCKFACKSWQYMDAYNKGLEGKVAEWAVKKYKSQCCLPENIEELIEQEKQNNEK</sequence>
<comment type="caution">
    <text evidence="1">The sequence shown here is derived from an EMBL/GenBank/DDBJ whole genome shotgun (WGS) entry which is preliminary data.</text>
</comment>
<accession>A0ABN7WTR8</accession>